<evidence type="ECO:0000313" key="1">
    <source>
        <dbReference type="EMBL" id="KAF0711029.1"/>
    </source>
</evidence>
<sequence>MLVLIAVYDRHYTDKKLNSWDEYLPYAFFVYNFTEHTSTGYQPYSLLFGRHLEIPKMQESHKIARENLIKRKIKSKQIYYTIENSVEIHVKDQISLRDKTQKNKLNPLWIGPYEVTDVLDRENIVILKGKRHVTIKIQDYNNMLHAPDGVCSNKTVSYFKAYPRIISIDVLKT</sequence>
<comment type="caution">
    <text evidence="1">The sequence shown here is derived from an EMBL/GenBank/DDBJ whole genome shotgun (WGS) entry which is preliminary data.</text>
</comment>
<reference evidence="1 2" key="1">
    <citation type="submission" date="2019-08" db="EMBL/GenBank/DDBJ databases">
        <title>Whole genome of Aphis craccivora.</title>
        <authorList>
            <person name="Voronova N.V."/>
            <person name="Shulinski R.S."/>
            <person name="Bandarenka Y.V."/>
            <person name="Zhorov D.G."/>
            <person name="Warner D."/>
        </authorList>
    </citation>
    <scope>NUCLEOTIDE SEQUENCE [LARGE SCALE GENOMIC DNA]</scope>
    <source>
        <strain evidence="1">180601</strain>
        <tissue evidence="1">Whole Body</tissue>
    </source>
</reference>
<dbReference type="AlphaFoldDB" id="A0A6G0VVB3"/>
<dbReference type="OrthoDB" id="6620090at2759"/>
<keyword evidence="2" id="KW-1185">Reference proteome</keyword>
<accession>A0A6G0VVB3</accession>
<organism evidence="1 2">
    <name type="scientific">Aphis craccivora</name>
    <name type="common">Cowpea aphid</name>
    <dbReference type="NCBI Taxonomy" id="307492"/>
    <lineage>
        <taxon>Eukaryota</taxon>
        <taxon>Metazoa</taxon>
        <taxon>Ecdysozoa</taxon>
        <taxon>Arthropoda</taxon>
        <taxon>Hexapoda</taxon>
        <taxon>Insecta</taxon>
        <taxon>Pterygota</taxon>
        <taxon>Neoptera</taxon>
        <taxon>Paraneoptera</taxon>
        <taxon>Hemiptera</taxon>
        <taxon>Sternorrhyncha</taxon>
        <taxon>Aphidomorpha</taxon>
        <taxon>Aphidoidea</taxon>
        <taxon>Aphididae</taxon>
        <taxon>Aphidini</taxon>
        <taxon>Aphis</taxon>
        <taxon>Aphis</taxon>
    </lineage>
</organism>
<dbReference type="GO" id="GO:0003676">
    <property type="term" value="F:nucleic acid binding"/>
    <property type="evidence" value="ECO:0007669"/>
    <property type="project" value="InterPro"/>
</dbReference>
<dbReference type="EMBL" id="VUJU01011434">
    <property type="protein sequence ID" value="KAF0711029.1"/>
    <property type="molecule type" value="Genomic_DNA"/>
</dbReference>
<dbReference type="InterPro" id="IPR036397">
    <property type="entry name" value="RNaseH_sf"/>
</dbReference>
<evidence type="ECO:0000313" key="2">
    <source>
        <dbReference type="Proteomes" id="UP000478052"/>
    </source>
</evidence>
<dbReference type="Proteomes" id="UP000478052">
    <property type="component" value="Unassembled WGS sequence"/>
</dbReference>
<gene>
    <name evidence="1" type="ORF">FWK35_00030675</name>
</gene>
<protein>
    <submittedName>
        <fullName evidence="1">Integrase catalytic domain-containing protein</fullName>
    </submittedName>
</protein>
<name>A0A6G0VVB3_APHCR</name>
<proteinExistence type="predicted"/>
<dbReference type="Gene3D" id="3.30.420.10">
    <property type="entry name" value="Ribonuclease H-like superfamily/Ribonuclease H"/>
    <property type="match status" value="1"/>
</dbReference>